<dbReference type="Pfam" id="PF25384">
    <property type="entry name" value="Alsin_RLD"/>
    <property type="match status" value="2"/>
</dbReference>
<evidence type="ECO:0000256" key="2">
    <source>
        <dbReference type="ARBA" id="ARBA00022737"/>
    </source>
</evidence>
<dbReference type="Pfam" id="PF25383">
    <property type="entry name" value="PH_alsin"/>
    <property type="match status" value="1"/>
</dbReference>
<dbReference type="InterPro" id="IPR000408">
    <property type="entry name" value="Reg_chr_condens"/>
</dbReference>
<keyword evidence="6" id="KW-1185">Reference proteome</keyword>
<evidence type="ECO:0000313" key="7">
    <source>
        <dbReference type="RefSeq" id="XP_030385901.1"/>
    </source>
</evidence>
<dbReference type="SUPFAM" id="SSF82185">
    <property type="entry name" value="Histone H3 K4-specific methyltransferase SET7/9 N-terminal domain"/>
    <property type="match status" value="2"/>
</dbReference>
<dbReference type="InterPro" id="IPR037191">
    <property type="entry name" value="VPS9_dom_sf"/>
</dbReference>
<feature type="region of interest" description="Disordered" evidence="4">
    <location>
        <begin position="1192"/>
        <end position="1227"/>
    </location>
</feature>
<evidence type="ECO:0000256" key="3">
    <source>
        <dbReference type="PROSITE-ProRule" id="PRU00235"/>
    </source>
</evidence>
<dbReference type="Gene3D" id="1.20.1050.80">
    <property type="entry name" value="VPS9 domain"/>
    <property type="match status" value="1"/>
</dbReference>
<dbReference type="GO" id="GO:0005085">
    <property type="term" value="F:guanyl-nucleotide exchange factor activity"/>
    <property type="evidence" value="ECO:0007669"/>
    <property type="project" value="UniProtKB-KW"/>
</dbReference>
<dbReference type="Proteomes" id="UP000504634">
    <property type="component" value="Unplaced"/>
</dbReference>
<reference evidence="7" key="1">
    <citation type="submission" date="2025-08" db="UniProtKB">
        <authorList>
            <consortium name="RefSeq"/>
        </authorList>
    </citation>
    <scope>IDENTIFICATION</scope>
    <source>
        <strain evidence="7">11010-0011.00</strain>
        <tissue evidence="7">Whole body</tissue>
    </source>
</reference>
<dbReference type="SUPFAM" id="SSF50729">
    <property type="entry name" value="PH domain-like"/>
    <property type="match status" value="1"/>
</dbReference>
<sequence>MSSSSGSAVNVNDGNSSYSSVGGGGDGDVLTKCEAFVIYHEGKTLQLHWQGVPSLTRSPAVRLCSLAPPQHPHHPQPEETNCLFLLTADNSLYLGKLLLKKTTIEFQLLRIDVIDVAFCRGTQELFVVTKDGAVQRQCIVNQTCRPGAWQTLDFDPLGLCADGVRIRRVCCTAQGAVFVSTSGCYVMGTCGDVFNAESEPFQMRLYDEGKELVDLVAGDEHFVLLVAPQNTGEDLLQLPSSKEDREALGGSQGACSSLMEHISGVSSMATLDRASVKSLSSATDSNHTERSFAANARFLLHQGYALLHTQLLTFGASNNGLLGVGDHIRRDNVTRVQKLENMGVCSIGAGREHTVARTLDGRLYHWGLNSRMQLGIDGEDLSVPTEITISDQTPLPKEEHMALEACCGDYRTILLNASGHIQTLPPKQQSTYAQTVLHLQLGAAWPLQLRLLHSAGGFTLHNHRQFQRQYHYYLSHLQSQMQLLLKDRVAVLTLQMWQRQSAAVPALKALEPLLVNWERMLCLLTASLHSLEGYYRADYVQAADLLFVCYHREYIELLHGYVKSYCDIYSVDGFGDAVRAIDLLPSPLAELKEESFLTRLFQQPFHIYQVFIQFMEMLVKRQPEYQEHRVAWAEFASQSCISQELAVSTKEFWSNERNQRIQHFRRRQRRVILTSSMVPLKLASISMSSTTFILFSDCLCQVGGHSLYTYPLTTLWVRQEGETGLCITTPEKSFSLQTRTHENRKVWYDQLQSSILAALGRPRDSRVPSVRCTSYEYSRDHPKYAKVKACGNWRKGVLQGNCYLQYPDESVYFGSILNGVIEGHGKMVIPSNGVYVGSFKGGRFHGHGSYEMNGNEVYEGNFFEGLFHGHGTFRSNRYIYVGEYQANVRCGYGVLEDLQTGDKYMGMFADNKRMGVGICITGRGDYFAGTFIGDELMSTGVAVFENEYYYEGELTLRGPNGKGEYYMPNGAVLKLEDQLSSRVIGEEDNYELSGNKMIGQLSGSWKQVRIQAGELCLNRRFPKYPQSIEKFVVDNNRKWRALFTNFESELENYNANINTSGTGKKQSKAPLSTTQLWNCISAYMSRQHAREVSELQRDTSFFERNILLSFANSSFDKLPQKTAPIKNHALDLLSPPRRIQSQEALCSKDALQRADSLLSMGHNRVASGDCDLNVGSYAATFPLDNGLLSSSFNGDPTRSSQSTLNGSCSSIPNNNNVSKPNNNNNSSCSIASTSTTLEMVPSFGMGSTLSNEDVNAISLYLEQAFKDRHHPLYALNERVANCFHYSYGYWKVKPTSILAKQAMREWESISKRMYRFVRMMFPALPVDYCYLEGSTEVVSHITLLYPLVLSEGIYSTLFVLYANKYSAKDEMYRQNVNYVDRLQNEDLIELLELERNLNAVMSDAYFDEAIQMLKQLQEKFSPKSMLTVIQECMKLLTDAYNSATADNSEQVNGDNMIPLTMLAVLRAAVPHLGAELALLEDLTDGANFKAEMSGLAGYCYTTLKAAYEHVTSKALQKTP</sequence>
<evidence type="ECO:0000256" key="1">
    <source>
        <dbReference type="ARBA" id="ARBA00022658"/>
    </source>
</evidence>
<feature type="compositionally biased region" description="Polar residues" evidence="4">
    <location>
        <begin position="1192"/>
        <end position="1208"/>
    </location>
</feature>
<dbReference type="PROSITE" id="PS50012">
    <property type="entry name" value="RCC1_3"/>
    <property type="match status" value="2"/>
</dbReference>
<dbReference type="InterPro" id="IPR003409">
    <property type="entry name" value="MORN"/>
</dbReference>
<proteinExistence type="predicted"/>
<protein>
    <submittedName>
        <fullName evidence="7">Alsin homolog</fullName>
    </submittedName>
</protein>
<evidence type="ECO:0000259" key="5">
    <source>
        <dbReference type="PROSITE" id="PS51205"/>
    </source>
</evidence>
<dbReference type="Pfam" id="PF02204">
    <property type="entry name" value="VPS9"/>
    <property type="match status" value="1"/>
</dbReference>
<dbReference type="GeneID" id="115632790"/>
<gene>
    <name evidence="7" type="primary">LOC115632790</name>
</gene>
<dbReference type="InterPro" id="IPR057248">
    <property type="entry name" value="Alsin-like_PH"/>
</dbReference>
<dbReference type="Gene3D" id="2.20.110.10">
    <property type="entry name" value="Histone H3 K4-specific methyltransferase SET7/9 N-terminal domain"/>
    <property type="match status" value="1"/>
</dbReference>
<feature type="domain" description="VPS9" evidence="5">
    <location>
        <begin position="1366"/>
        <end position="1519"/>
    </location>
</feature>
<feature type="compositionally biased region" description="Low complexity" evidence="4">
    <location>
        <begin position="1209"/>
        <end position="1227"/>
    </location>
</feature>
<dbReference type="GO" id="GO:0031267">
    <property type="term" value="F:small GTPase binding"/>
    <property type="evidence" value="ECO:0007669"/>
    <property type="project" value="TreeGrafter"/>
</dbReference>
<dbReference type="OrthoDB" id="48314at2759"/>
<dbReference type="InterPro" id="IPR059093">
    <property type="entry name" value="HA_Alsin"/>
</dbReference>
<dbReference type="SUPFAM" id="SSF109993">
    <property type="entry name" value="VPS9 domain"/>
    <property type="match status" value="1"/>
</dbReference>
<dbReference type="CTD" id="57679"/>
<keyword evidence="2" id="KW-0677">Repeat</keyword>
<dbReference type="GO" id="GO:0016197">
    <property type="term" value="P:endosomal transport"/>
    <property type="evidence" value="ECO:0007669"/>
    <property type="project" value="TreeGrafter"/>
</dbReference>
<dbReference type="SMART" id="SM00698">
    <property type="entry name" value="MORN"/>
    <property type="match status" value="5"/>
</dbReference>
<dbReference type="Pfam" id="PF02493">
    <property type="entry name" value="MORN"/>
    <property type="match status" value="6"/>
</dbReference>
<dbReference type="InterPro" id="IPR003123">
    <property type="entry name" value="VPS9"/>
</dbReference>
<feature type="repeat" description="RCC1" evidence="3">
    <location>
        <begin position="309"/>
        <end position="360"/>
    </location>
</feature>
<dbReference type="PROSITE" id="PS51205">
    <property type="entry name" value="VPS9"/>
    <property type="match status" value="1"/>
</dbReference>
<dbReference type="InterPro" id="IPR009091">
    <property type="entry name" value="RCC1/BLIP-II"/>
</dbReference>
<dbReference type="PANTHER" id="PTHR46089:SF2">
    <property type="entry name" value="ALSIN HOMOLOG"/>
    <property type="match status" value="1"/>
</dbReference>
<name>A0A6J2UBP2_DROLE</name>
<dbReference type="PANTHER" id="PTHR46089">
    <property type="entry name" value="ALSIN HOMOLOG"/>
    <property type="match status" value="1"/>
</dbReference>
<feature type="repeat" description="RCC1" evidence="3">
    <location>
        <begin position="361"/>
        <end position="418"/>
    </location>
</feature>
<dbReference type="Pfam" id="PF25389">
    <property type="entry name" value="DH_ALS2"/>
    <property type="match status" value="1"/>
</dbReference>
<evidence type="ECO:0000313" key="6">
    <source>
        <dbReference type="Proteomes" id="UP000504634"/>
    </source>
</evidence>
<accession>A0A6J2UBP2</accession>
<feature type="region of interest" description="Disordered" evidence="4">
    <location>
        <begin position="1"/>
        <end position="23"/>
    </location>
</feature>
<keyword evidence="1" id="KW-0344">Guanine-nucleotide releasing factor</keyword>
<dbReference type="Pfam" id="PF26202">
    <property type="entry name" value="HA_Alsin"/>
    <property type="match status" value="1"/>
</dbReference>
<dbReference type="RefSeq" id="XP_030385901.1">
    <property type="nucleotide sequence ID" value="XM_030530041.1"/>
</dbReference>
<feature type="compositionally biased region" description="Low complexity" evidence="4">
    <location>
        <begin position="9"/>
        <end position="20"/>
    </location>
</feature>
<dbReference type="GO" id="GO:0005737">
    <property type="term" value="C:cytoplasm"/>
    <property type="evidence" value="ECO:0007669"/>
    <property type="project" value="TreeGrafter"/>
</dbReference>
<dbReference type="SUPFAM" id="SSF50985">
    <property type="entry name" value="RCC1/BLIP-II"/>
    <property type="match status" value="1"/>
</dbReference>
<evidence type="ECO:0000256" key="4">
    <source>
        <dbReference type="SAM" id="MobiDB-lite"/>
    </source>
</evidence>
<dbReference type="Gene3D" id="2.130.10.30">
    <property type="entry name" value="Regulator of chromosome condensation 1/beta-lactamase-inhibitor protein II"/>
    <property type="match status" value="1"/>
</dbReference>
<dbReference type="InterPro" id="IPR051984">
    <property type="entry name" value="Alsin"/>
</dbReference>
<organism evidence="6 7">
    <name type="scientific">Drosophila lebanonensis</name>
    <name type="common">Fruit fly</name>
    <name type="synonym">Scaptodrosophila lebanonensis</name>
    <dbReference type="NCBI Taxonomy" id="7225"/>
    <lineage>
        <taxon>Eukaryota</taxon>
        <taxon>Metazoa</taxon>
        <taxon>Ecdysozoa</taxon>
        <taxon>Arthropoda</taxon>
        <taxon>Hexapoda</taxon>
        <taxon>Insecta</taxon>
        <taxon>Pterygota</taxon>
        <taxon>Neoptera</taxon>
        <taxon>Endopterygota</taxon>
        <taxon>Diptera</taxon>
        <taxon>Brachycera</taxon>
        <taxon>Muscomorpha</taxon>
        <taxon>Ephydroidea</taxon>
        <taxon>Drosophilidae</taxon>
        <taxon>Scaptodrosophila</taxon>
    </lineage>
</organism>